<feature type="region of interest" description="Disordered" evidence="2">
    <location>
        <begin position="663"/>
        <end position="692"/>
    </location>
</feature>
<evidence type="ECO:0000256" key="2">
    <source>
        <dbReference type="SAM" id="MobiDB-lite"/>
    </source>
</evidence>
<comment type="caution">
    <text evidence="3">The sequence shown here is derived from an EMBL/GenBank/DDBJ whole genome shotgun (WGS) entry which is preliminary data.</text>
</comment>
<gene>
    <name evidence="3" type="ORF">SUNI508_12980</name>
</gene>
<protein>
    <recommendedName>
        <fullName evidence="5">Exocyst complex component Sec10</fullName>
    </recommendedName>
</protein>
<dbReference type="Proteomes" id="UP001408356">
    <property type="component" value="Unassembled WGS sequence"/>
</dbReference>
<sequence length="692" mass="76628">MEPFTATYVRFAMRFCESLDGRQANGRGRDLYGYTASMGRCCAQVDRGLAPTHPIPCCMVTGNSWLAKVIRMFSPTAVSRLPVIPPTYESSVLLRTRTRPVERSFCIALISAYPRVADNLIYTDFVGADSGVSILFVSRRMASEDRKPDETSTGSLKLMKLSKDELQFVKEAKASGLLKVAVDATRNNAAAIDLSEIKASTNDHNGYVESLAKKASAIQLNLERCKTLVQSSETSDKDRLEAKISKLNSLKTAKARLEEARSSEELELRQTISSNLSHIEKLATDPSYLNGTSLGTRDRRADQPVSNHSDQFFDKLLEKLQALGREIKVSHEDKSLVKAARYYAHLEVMLSVVACKRTLNFVLKEALKKHAQDRPVITSYADAFETEVRAVVEEISSLWDEVVPVAHMAVEKTMLGPILQFSNVKAKSHKDQNAIIGSYICSCLSFMNERLELLASRVDMVVHHHFALLGTYEQYQSLNADKTAAFSHISPKSRDMDTENNPRISEEATALVSQLRQSLEVHSGFPSKAVDPLTPAAKRIALLKEYLAKRAAKDDERLRSLHAAFESAVKPSLNEGTGISNDVLECLVADSLKGSGHRGAVFRDGQTEESLEVLESENREIRVLQQTLKLPQLQVNKVLRPAASQSLSLPDAHRSAVPILDQGQRGHTVGEREENASTQISTKGAEIMKRWG</sequence>
<dbReference type="EMBL" id="JARVKF010000016">
    <property type="protein sequence ID" value="KAK9425446.1"/>
    <property type="molecule type" value="Genomic_DNA"/>
</dbReference>
<reference evidence="3 4" key="1">
    <citation type="journal article" date="2024" name="J. Plant Pathol.">
        <title>Sequence and assembly of the genome of Seiridium unicorne, isolate CBS 538.82, causal agent of cypress canker disease.</title>
        <authorList>
            <person name="Scali E."/>
            <person name="Rocca G.D."/>
            <person name="Danti R."/>
            <person name="Garbelotto M."/>
            <person name="Barberini S."/>
            <person name="Baroncelli R."/>
            <person name="Emiliani G."/>
        </authorList>
    </citation>
    <scope>NUCLEOTIDE SEQUENCE [LARGE SCALE GENOMIC DNA]</scope>
    <source>
        <strain evidence="3 4">BM-138-508</strain>
    </source>
</reference>
<organism evidence="3 4">
    <name type="scientific">Seiridium unicorne</name>
    <dbReference type="NCBI Taxonomy" id="138068"/>
    <lineage>
        <taxon>Eukaryota</taxon>
        <taxon>Fungi</taxon>
        <taxon>Dikarya</taxon>
        <taxon>Ascomycota</taxon>
        <taxon>Pezizomycotina</taxon>
        <taxon>Sordariomycetes</taxon>
        <taxon>Xylariomycetidae</taxon>
        <taxon>Amphisphaeriales</taxon>
        <taxon>Sporocadaceae</taxon>
        <taxon>Seiridium</taxon>
    </lineage>
</organism>
<keyword evidence="1" id="KW-0175">Coiled coil</keyword>
<evidence type="ECO:0008006" key="5">
    <source>
        <dbReference type="Google" id="ProtNLM"/>
    </source>
</evidence>
<proteinExistence type="predicted"/>
<evidence type="ECO:0000313" key="3">
    <source>
        <dbReference type="EMBL" id="KAK9425446.1"/>
    </source>
</evidence>
<evidence type="ECO:0000313" key="4">
    <source>
        <dbReference type="Proteomes" id="UP001408356"/>
    </source>
</evidence>
<keyword evidence="4" id="KW-1185">Reference proteome</keyword>
<evidence type="ECO:0000256" key="1">
    <source>
        <dbReference type="SAM" id="Coils"/>
    </source>
</evidence>
<feature type="coiled-coil region" evidence="1">
    <location>
        <begin position="240"/>
        <end position="267"/>
    </location>
</feature>
<accession>A0ABR2VF51</accession>
<name>A0ABR2VF51_9PEZI</name>